<keyword evidence="3" id="KW-1185">Reference proteome</keyword>
<accession>A0A4Q9VTU4</accession>
<protein>
    <recommendedName>
        <fullName evidence="4">Capsule biosynthesis protein</fullName>
    </recommendedName>
</protein>
<organism evidence="2 3">
    <name type="scientific">Siculibacillus lacustris</name>
    <dbReference type="NCBI Taxonomy" id="1549641"/>
    <lineage>
        <taxon>Bacteria</taxon>
        <taxon>Pseudomonadati</taxon>
        <taxon>Pseudomonadota</taxon>
        <taxon>Alphaproteobacteria</taxon>
        <taxon>Hyphomicrobiales</taxon>
        <taxon>Ancalomicrobiaceae</taxon>
        <taxon>Siculibacillus</taxon>
    </lineage>
</organism>
<dbReference type="RefSeq" id="WP_131307446.1">
    <property type="nucleotide sequence ID" value="NZ_SJFN01000007.1"/>
</dbReference>
<keyword evidence="1" id="KW-1133">Transmembrane helix</keyword>
<keyword evidence="1" id="KW-0812">Transmembrane</keyword>
<reference evidence="2 3" key="1">
    <citation type="submission" date="2019-02" db="EMBL/GenBank/DDBJ databases">
        <title>Siculibacillus lacustris gen. nov., sp. nov., a new rosette-forming bacterium isolated from a freshwater crater lake (Lake St. Ana, Romania).</title>
        <authorList>
            <person name="Felfoldi T."/>
            <person name="Marton Z."/>
            <person name="Szabo A."/>
            <person name="Mentes A."/>
            <person name="Boka K."/>
            <person name="Marialigeti K."/>
            <person name="Mathe I."/>
            <person name="Koncz M."/>
            <person name="Schumann P."/>
            <person name="Toth E."/>
        </authorList>
    </citation>
    <scope>NUCLEOTIDE SEQUENCE [LARGE SCALE GENOMIC DNA]</scope>
    <source>
        <strain evidence="2 3">SA-279</strain>
    </source>
</reference>
<dbReference type="InterPro" id="IPR050445">
    <property type="entry name" value="Bact_polysacc_biosynth/exp"/>
</dbReference>
<dbReference type="AlphaFoldDB" id="A0A4Q9VTU4"/>
<evidence type="ECO:0000313" key="2">
    <source>
        <dbReference type="EMBL" id="TBW39534.1"/>
    </source>
</evidence>
<dbReference type="GO" id="GO:0005886">
    <property type="term" value="C:plasma membrane"/>
    <property type="evidence" value="ECO:0007669"/>
    <property type="project" value="TreeGrafter"/>
</dbReference>
<dbReference type="PANTHER" id="PTHR32309:SF13">
    <property type="entry name" value="FERRIC ENTEROBACTIN TRANSPORT PROTEIN FEPE"/>
    <property type="match status" value="1"/>
</dbReference>
<gene>
    <name evidence="2" type="ORF">EYW49_06600</name>
</gene>
<keyword evidence="1" id="KW-0472">Membrane</keyword>
<evidence type="ECO:0008006" key="4">
    <source>
        <dbReference type="Google" id="ProtNLM"/>
    </source>
</evidence>
<dbReference type="Proteomes" id="UP000292781">
    <property type="component" value="Unassembled WGS sequence"/>
</dbReference>
<evidence type="ECO:0000313" key="3">
    <source>
        <dbReference type="Proteomes" id="UP000292781"/>
    </source>
</evidence>
<evidence type="ECO:0000256" key="1">
    <source>
        <dbReference type="SAM" id="Phobius"/>
    </source>
</evidence>
<comment type="caution">
    <text evidence="2">The sequence shown here is derived from an EMBL/GenBank/DDBJ whole genome shotgun (WGS) entry which is preliminary data.</text>
</comment>
<proteinExistence type="predicted"/>
<dbReference type="OrthoDB" id="1523414at2"/>
<dbReference type="PANTHER" id="PTHR32309">
    <property type="entry name" value="TYROSINE-PROTEIN KINASE"/>
    <property type="match status" value="1"/>
</dbReference>
<dbReference type="EMBL" id="SJFN01000007">
    <property type="protein sequence ID" value="TBW39534.1"/>
    <property type="molecule type" value="Genomic_DNA"/>
</dbReference>
<feature type="transmembrane region" description="Helical" evidence="1">
    <location>
        <begin position="393"/>
        <end position="411"/>
    </location>
</feature>
<feature type="transmembrane region" description="Helical" evidence="1">
    <location>
        <begin position="63"/>
        <end position="84"/>
    </location>
</feature>
<sequence length="418" mass="45680">MSRDTPTIVRHETPSLAPPAEVGAARPLRRIEMSALLTPEDETEWTEADGAPPTRAGFLRRNALFLSLFVVPVVAATVLFGWIASDVYVSEAKFIVRAAAHGGDGGGLAILMQTQGMSRAVDETHAVGEYILSRDAAQLLAHDDGLREVMARPEADVFSRYPGPFGKVNDEQFYRAYRRMVDVSVDTSTGISLLEVRASRPDDATRLAAALIAKGEAFVNRLNARANGDAIGFGEALVAESRARMTDVEKRLADYRNREMVVDPGRESADTLAALGTLVTEISRQEASLAQQLAMAPDSPGIAPQREKIKSYREELAKRQRSVVGGPGSIAGKLQGYEMLMLERELAARSLGTAMIELEKARQESQSQRIYLQTIVVPSKPDQPTLPRRLTDILLVAGLAFAVWWIARTFVASTLEHR</sequence>
<dbReference type="GO" id="GO:0004713">
    <property type="term" value="F:protein tyrosine kinase activity"/>
    <property type="evidence" value="ECO:0007669"/>
    <property type="project" value="TreeGrafter"/>
</dbReference>
<name>A0A4Q9VTU4_9HYPH</name>